<dbReference type="EMBL" id="LGTZ01000121">
    <property type="protein sequence ID" value="OJD27257.1"/>
    <property type="molecule type" value="Genomic_DNA"/>
</dbReference>
<feature type="region of interest" description="Disordered" evidence="1">
    <location>
        <begin position="96"/>
        <end position="116"/>
    </location>
</feature>
<reference evidence="2 3" key="1">
    <citation type="submission" date="2015-08" db="EMBL/GenBank/DDBJ databases">
        <title>Emmonsia species relationships and genome sequence.</title>
        <authorList>
            <person name="Cuomo C.A."/>
            <person name="Schwartz I.S."/>
            <person name="Kenyon C."/>
            <person name="De Hoog G.S."/>
            <person name="Govender N.P."/>
            <person name="Botha A."/>
            <person name="Moreno L."/>
            <person name="De Vries M."/>
            <person name="Munoz J.F."/>
            <person name="Stielow J.B."/>
        </authorList>
    </citation>
    <scope>NUCLEOTIDE SEQUENCE [LARGE SCALE GENOMIC DNA]</scope>
    <source>
        <strain evidence="2 3">EI222</strain>
    </source>
</reference>
<accession>A0A1J9QFH2</accession>
<keyword evidence="3" id="KW-1185">Reference proteome</keyword>
<name>A0A1J9QFH2_9EURO</name>
<evidence type="ECO:0000313" key="2">
    <source>
        <dbReference type="EMBL" id="OJD27257.1"/>
    </source>
</evidence>
<dbReference type="OrthoDB" id="4188416at2759"/>
<feature type="region of interest" description="Disordered" evidence="1">
    <location>
        <begin position="23"/>
        <end position="70"/>
    </location>
</feature>
<evidence type="ECO:0000256" key="1">
    <source>
        <dbReference type="SAM" id="MobiDB-lite"/>
    </source>
</evidence>
<dbReference type="AlphaFoldDB" id="A0A1J9QFH2"/>
<gene>
    <name evidence="2" type="ORF">ACJ73_01357</name>
</gene>
<organism evidence="2 3">
    <name type="scientific">Blastomyces percursus</name>
    <dbReference type="NCBI Taxonomy" id="1658174"/>
    <lineage>
        <taxon>Eukaryota</taxon>
        <taxon>Fungi</taxon>
        <taxon>Dikarya</taxon>
        <taxon>Ascomycota</taxon>
        <taxon>Pezizomycotina</taxon>
        <taxon>Eurotiomycetes</taxon>
        <taxon>Eurotiomycetidae</taxon>
        <taxon>Onygenales</taxon>
        <taxon>Ajellomycetaceae</taxon>
        <taxon>Blastomyces</taxon>
    </lineage>
</organism>
<protein>
    <submittedName>
        <fullName evidence="2">Uncharacterized protein</fullName>
    </submittedName>
</protein>
<dbReference type="VEuPathDB" id="FungiDB:ACJ73_01357"/>
<dbReference type="Proteomes" id="UP000242791">
    <property type="component" value="Unassembled WGS sequence"/>
</dbReference>
<evidence type="ECO:0000313" key="3">
    <source>
        <dbReference type="Proteomes" id="UP000242791"/>
    </source>
</evidence>
<comment type="caution">
    <text evidence="2">The sequence shown here is derived from an EMBL/GenBank/DDBJ whole genome shotgun (WGS) entry which is preliminary data.</text>
</comment>
<dbReference type="STRING" id="1658174.A0A1J9QFH2"/>
<sequence length="306" mass="35826">MVNPRPKLPAWYRRLHALTIKEDRDVTPEDFDEDLSSVSGLSIDSEADITTSSIQVDEEDEIDQVDTASNRSYNGSDADYYYELKAERKERKLELQETREHNKQAKDGQRAFDRDKEREVQEMYDSLKNAKQSETPLEPIAGKHFCLYSVDHVDYCYSSDMYPSKYVEFYHLDENDRSGQLLPARQETQMHGHVYFNSGTDCDFGPFLPPKYAGLEEFRLGSTRGKYGLVFQFISNDYVKLKVPREIVFANRDLPAEAPEVFEFAGIRYDREKGKAETKRKRSPSPRETWFEMNHPMGWWNQSRLY</sequence>
<proteinExistence type="predicted"/>